<evidence type="ECO:0000313" key="6">
    <source>
        <dbReference type="EMBL" id="RJF85654.1"/>
    </source>
</evidence>
<evidence type="ECO:0000256" key="3">
    <source>
        <dbReference type="SAM" id="MobiDB-lite"/>
    </source>
</evidence>
<feature type="region of interest" description="Disordered" evidence="3">
    <location>
        <begin position="31"/>
        <end position="57"/>
    </location>
</feature>
<name>A0A418W725_9SPHN</name>
<feature type="region of interest" description="Disordered" evidence="3">
    <location>
        <begin position="190"/>
        <end position="210"/>
    </location>
</feature>
<gene>
    <name evidence="6" type="ORF">D3876_17280</name>
</gene>
<feature type="compositionally biased region" description="Pro residues" evidence="3">
    <location>
        <begin position="197"/>
        <end position="207"/>
    </location>
</feature>
<dbReference type="Pfam" id="PF01103">
    <property type="entry name" value="Omp85"/>
    <property type="match status" value="1"/>
</dbReference>
<dbReference type="RefSeq" id="WP_119764614.1">
    <property type="nucleotide sequence ID" value="NZ_QYUM01000004.1"/>
</dbReference>
<evidence type="ECO:0000256" key="1">
    <source>
        <dbReference type="ARBA" id="ARBA00004370"/>
    </source>
</evidence>
<dbReference type="InterPro" id="IPR000184">
    <property type="entry name" value="Bac_surfAg_D15"/>
</dbReference>
<evidence type="ECO:0000256" key="4">
    <source>
        <dbReference type="SAM" id="SignalP"/>
    </source>
</evidence>
<feature type="signal peptide" evidence="4">
    <location>
        <begin position="1"/>
        <end position="27"/>
    </location>
</feature>
<comment type="caution">
    <text evidence="6">The sequence shown here is derived from an EMBL/GenBank/DDBJ whole genome shotgun (WGS) entry which is preliminary data.</text>
</comment>
<comment type="subcellular location">
    <subcellularLocation>
        <location evidence="1">Membrane</location>
    </subcellularLocation>
</comment>
<dbReference type="EMBL" id="QYUM01000004">
    <property type="protein sequence ID" value="RJF85654.1"/>
    <property type="molecule type" value="Genomic_DNA"/>
</dbReference>
<reference evidence="6 7" key="1">
    <citation type="submission" date="2018-09" db="EMBL/GenBank/DDBJ databases">
        <authorList>
            <person name="Zhu H."/>
        </authorList>
    </citation>
    <scope>NUCLEOTIDE SEQUENCE [LARGE SCALE GENOMIC DNA]</scope>
    <source>
        <strain evidence="6 7">K2R01-6</strain>
    </source>
</reference>
<dbReference type="GO" id="GO:0019867">
    <property type="term" value="C:outer membrane"/>
    <property type="evidence" value="ECO:0007669"/>
    <property type="project" value="InterPro"/>
</dbReference>
<organism evidence="6 7">
    <name type="scientific">Sphingomonas cavernae</name>
    <dbReference type="NCBI Taxonomy" id="2320861"/>
    <lineage>
        <taxon>Bacteria</taxon>
        <taxon>Pseudomonadati</taxon>
        <taxon>Pseudomonadota</taxon>
        <taxon>Alphaproteobacteria</taxon>
        <taxon>Sphingomonadales</taxon>
        <taxon>Sphingomonadaceae</taxon>
        <taxon>Sphingomonas</taxon>
    </lineage>
</organism>
<feature type="domain" description="Bacterial surface antigen (D15)" evidence="5">
    <location>
        <begin position="120"/>
        <end position="394"/>
    </location>
</feature>
<evidence type="ECO:0000313" key="7">
    <source>
        <dbReference type="Proteomes" id="UP000286100"/>
    </source>
</evidence>
<sequence length="394" mass="41905">MELSIRLSSQKGLATVALAMIAVPASAQQGPIDETIRPRPGDAAIDPASVEPRSVEKTKKKRDLLIAPVPFSSPTTGTGLAVGGVAFYNPNNGPHQWVTGGGLIWSSGGSKGFGAFHTMSFDKDRFRVNATFSYFDARSKFYGIGAEDGDRGEALELASEKFSFQVRAQMRAFPHGFVGLRYKLTATDAAPRDTGATPPPSTSPPPADQLHSTLSMLGPMIAYDTRDSHTQPHSGVYGVATWLFGTKALGDSYEHNKLTLVGSAYLPFGSDTVFAVNGTLCSTGGEAPYYDLCLFGSSGVLRGYPSGRYRDGASWAVQGELRHQFAKRWGGVAFFGVGGIAPSVGDFLDDGNVLPAAGVGVRYRPFKNNDVHLRLDVAIGKNDHGVYLGIGEAF</sequence>
<keyword evidence="7" id="KW-1185">Reference proteome</keyword>
<evidence type="ECO:0000256" key="2">
    <source>
        <dbReference type="ARBA" id="ARBA00023136"/>
    </source>
</evidence>
<evidence type="ECO:0000259" key="5">
    <source>
        <dbReference type="Pfam" id="PF01103"/>
    </source>
</evidence>
<keyword evidence="4" id="KW-0732">Signal</keyword>
<dbReference type="OrthoDB" id="5523607at2"/>
<feature type="chain" id="PRO_5019189279" description="Bacterial surface antigen (D15) domain-containing protein" evidence="4">
    <location>
        <begin position="28"/>
        <end position="394"/>
    </location>
</feature>
<accession>A0A418W725</accession>
<proteinExistence type="predicted"/>
<keyword evidence="2" id="KW-0472">Membrane</keyword>
<dbReference type="AlphaFoldDB" id="A0A418W725"/>
<protein>
    <recommendedName>
        <fullName evidence="5">Bacterial surface antigen (D15) domain-containing protein</fullName>
    </recommendedName>
</protein>
<dbReference type="Gene3D" id="2.40.160.50">
    <property type="entry name" value="membrane protein fhac: a member of the omp85/tpsb transporter family"/>
    <property type="match status" value="1"/>
</dbReference>
<dbReference type="Proteomes" id="UP000286100">
    <property type="component" value="Unassembled WGS sequence"/>
</dbReference>